<proteinExistence type="predicted"/>
<gene>
    <name evidence="2" type="ORF">PLOB_00037974</name>
    <name evidence="3" type="ORF">PLOB_00041193</name>
</gene>
<sequence length="84" mass="9310">MDNQAQITETISRLDSEKNQRAKAGSMAFRSRTFHAMYLALSPSPKLTYAKPEACKKASKNKVVMSSARDLQTSNIIFTVGANR</sequence>
<dbReference type="EMBL" id="CALNXK010000056">
    <property type="protein sequence ID" value="CAH3135579.1"/>
    <property type="molecule type" value="Genomic_DNA"/>
</dbReference>
<feature type="compositionally biased region" description="Polar residues" evidence="1">
    <location>
        <begin position="1"/>
        <end position="11"/>
    </location>
</feature>
<evidence type="ECO:0000313" key="4">
    <source>
        <dbReference type="Proteomes" id="UP001159405"/>
    </source>
</evidence>
<feature type="region of interest" description="Disordered" evidence="1">
    <location>
        <begin position="1"/>
        <end position="25"/>
    </location>
</feature>
<evidence type="ECO:0000313" key="3">
    <source>
        <dbReference type="EMBL" id="CAH3140335.1"/>
    </source>
</evidence>
<keyword evidence="4" id="KW-1185">Reference proteome</keyword>
<accession>A0ABN8P7T0</accession>
<evidence type="ECO:0000256" key="1">
    <source>
        <dbReference type="SAM" id="MobiDB-lite"/>
    </source>
</evidence>
<reference evidence="2 4" key="1">
    <citation type="submission" date="2022-05" db="EMBL/GenBank/DDBJ databases">
        <authorList>
            <consortium name="Genoscope - CEA"/>
            <person name="William W."/>
        </authorList>
    </citation>
    <scope>NUCLEOTIDE SEQUENCE [LARGE SCALE GENOMIC DNA]</scope>
</reference>
<dbReference type="Proteomes" id="UP001159405">
    <property type="component" value="Unassembled WGS sequence"/>
</dbReference>
<comment type="caution">
    <text evidence="2">The sequence shown here is derived from an EMBL/GenBank/DDBJ whole genome shotgun (WGS) entry which is preliminary data.</text>
</comment>
<dbReference type="EMBL" id="CALNXK010000064">
    <property type="protein sequence ID" value="CAH3140335.1"/>
    <property type="molecule type" value="Genomic_DNA"/>
</dbReference>
<name>A0ABN8P7T0_9CNID</name>
<organism evidence="2 4">
    <name type="scientific">Porites lobata</name>
    <dbReference type="NCBI Taxonomy" id="104759"/>
    <lineage>
        <taxon>Eukaryota</taxon>
        <taxon>Metazoa</taxon>
        <taxon>Cnidaria</taxon>
        <taxon>Anthozoa</taxon>
        <taxon>Hexacorallia</taxon>
        <taxon>Scleractinia</taxon>
        <taxon>Fungiina</taxon>
        <taxon>Poritidae</taxon>
        <taxon>Porites</taxon>
    </lineage>
</organism>
<protein>
    <submittedName>
        <fullName evidence="2">Uncharacterized protein</fullName>
    </submittedName>
</protein>
<evidence type="ECO:0000313" key="2">
    <source>
        <dbReference type="EMBL" id="CAH3135579.1"/>
    </source>
</evidence>